<keyword evidence="3" id="KW-1185">Reference proteome</keyword>
<accession>A0A0M9A810</accession>
<dbReference type="EMBL" id="KQ435728">
    <property type="protein sequence ID" value="KOX77739.1"/>
    <property type="molecule type" value="Genomic_DNA"/>
</dbReference>
<proteinExistence type="predicted"/>
<evidence type="ECO:0000313" key="2">
    <source>
        <dbReference type="EMBL" id="KOX77739.1"/>
    </source>
</evidence>
<evidence type="ECO:0000256" key="1">
    <source>
        <dbReference type="SAM" id="MobiDB-lite"/>
    </source>
</evidence>
<evidence type="ECO:0000313" key="3">
    <source>
        <dbReference type="Proteomes" id="UP000053105"/>
    </source>
</evidence>
<dbReference type="AlphaFoldDB" id="A0A0M9A810"/>
<dbReference type="Proteomes" id="UP000053105">
    <property type="component" value="Unassembled WGS sequence"/>
</dbReference>
<dbReference type="OrthoDB" id="7671074at2759"/>
<feature type="region of interest" description="Disordered" evidence="1">
    <location>
        <begin position="200"/>
        <end position="227"/>
    </location>
</feature>
<feature type="compositionally biased region" description="Basic and acidic residues" evidence="1">
    <location>
        <begin position="200"/>
        <end position="210"/>
    </location>
</feature>
<organism evidence="2 3">
    <name type="scientific">Melipona quadrifasciata</name>
    <dbReference type="NCBI Taxonomy" id="166423"/>
    <lineage>
        <taxon>Eukaryota</taxon>
        <taxon>Metazoa</taxon>
        <taxon>Ecdysozoa</taxon>
        <taxon>Arthropoda</taxon>
        <taxon>Hexapoda</taxon>
        <taxon>Insecta</taxon>
        <taxon>Pterygota</taxon>
        <taxon>Neoptera</taxon>
        <taxon>Endopterygota</taxon>
        <taxon>Hymenoptera</taxon>
        <taxon>Apocrita</taxon>
        <taxon>Aculeata</taxon>
        <taxon>Apoidea</taxon>
        <taxon>Anthophila</taxon>
        <taxon>Apidae</taxon>
        <taxon>Melipona</taxon>
    </lineage>
</organism>
<sequence>MSAALNFCSSRFLIGSISKWRIFNIMLILGDKLRIILHLKEIQTKMRLLLFQISPLLCLLTETGAAGIGKAWQILPYATDYWNHPSWPRLDSSAFEVRSVSGVGHLNPLEITQSDPKKLDQAKSVEPNTVRTSKTSSAFNQKYPDRFETLLDDSYENRDEANNAEVDDKIFGTGIAMTMLHPEDDKDPFKDEAMKTLSRVRRDTENETKLEQISSSKNVREVRLSSPENWSTQPLSIEFSHRTGLDQMIQQTVDDEELPNARGYHAPRADFVTSPHRRSYEYREARDMPVTRGYDDYDVPWYRSVVRDRDYDPPAYRRGYNYYYPDRYRMERDYYMRVPNDYSYYYDRYRDEDLDLYGRSRPTPKPKRIIYYATLPEIVRKPVDLRNYPRPYDGTRTVPVSRDGGYKRIPGNVDPNRYRYRHLYDGYDNYSKRSSFVERPYTYTEDKEESRRKATLENLRNNDPYDQNGDRKLANQISARNDGKLPWPVQIGTEVSVKDNERISGRKIFGESNGYERFQSAQLQKAPDATGSSELQSDN</sequence>
<feature type="compositionally biased region" description="Basic and acidic residues" evidence="1">
    <location>
        <begin position="444"/>
        <end position="455"/>
    </location>
</feature>
<name>A0A0M9A810_9HYME</name>
<protein>
    <submittedName>
        <fullName evidence="2">Uncharacterized protein</fullName>
    </submittedName>
</protein>
<reference evidence="2 3" key="1">
    <citation type="submission" date="2015-07" db="EMBL/GenBank/DDBJ databases">
        <title>The genome of Melipona quadrifasciata.</title>
        <authorList>
            <person name="Pan H."/>
            <person name="Kapheim K."/>
        </authorList>
    </citation>
    <scope>NUCLEOTIDE SEQUENCE [LARGE SCALE GENOMIC DNA]</scope>
    <source>
        <strain evidence="2">0111107301</strain>
        <tissue evidence="2">Whole body</tissue>
    </source>
</reference>
<gene>
    <name evidence="2" type="ORF">WN51_10528</name>
</gene>
<feature type="compositionally biased region" description="Polar residues" evidence="1">
    <location>
        <begin position="530"/>
        <end position="539"/>
    </location>
</feature>
<feature type="region of interest" description="Disordered" evidence="1">
    <location>
        <begin position="518"/>
        <end position="539"/>
    </location>
</feature>
<feature type="region of interest" description="Disordered" evidence="1">
    <location>
        <begin position="444"/>
        <end position="470"/>
    </location>
</feature>